<comment type="cofactor">
    <cofactor evidence="1">
        <name>thiamine diphosphate</name>
        <dbReference type="ChEBI" id="CHEBI:58937"/>
    </cofactor>
</comment>
<evidence type="ECO:0000259" key="5">
    <source>
        <dbReference type="Pfam" id="PF00456"/>
    </source>
</evidence>
<comment type="caution">
    <text evidence="6">The sequence shown here is derived from an EMBL/GenBank/DDBJ whole genome shotgun (WGS) entry which is preliminary data.</text>
</comment>
<keyword evidence="4" id="KW-0472">Membrane</keyword>
<dbReference type="Pfam" id="PF00456">
    <property type="entry name" value="Transketolase_N"/>
    <property type="match status" value="1"/>
</dbReference>
<keyword evidence="3" id="KW-0786">Thiamine pyrophosphate</keyword>
<dbReference type="eggNOG" id="COG3959">
    <property type="taxonomic scope" value="Bacteria"/>
</dbReference>
<dbReference type="InterPro" id="IPR029061">
    <property type="entry name" value="THDP-binding"/>
</dbReference>
<keyword evidence="7" id="KW-1185">Reference proteome</keyword>
<dbReference type="SUPFAM" id="SSF52518">
    <property type="entry name" value="Thiamin diphosphate-binding fold (THDP-binding)"/>
    <property type="match status" value="1"/>
</dbReference>
<dbReference type="RefSeq" id="WP_023050456.1">
    <property type="nucleotide sequence ID" value="NZ_CP173065.2"/>
</dbReference>
<evidence type="ECO:0000256" key="4">
    <source>
        <dbReference type="SAM" id="Phobius"/>
    </source>
</evidence>
<name>U7VBV7_9FUSO</name>
<dbReference type="Gene3D" id="3.40.50.970">
    <property type="match status" value="1"/>
</dbReference>
<organism evidence="6 7">
    <name type="scientific">Cetobacterium somerae ATCC BAA-474</name>
    <dbReference type="NCBI Taxonomy" id="1319815"/>
    <lineage>
        <taxon>Bacteria</taxon>
        <taxon>Fusobacteriati</taxon>
        <taxon>Fusobacteriota</taxon>
        <taxon>Fusobacteriia</taxon>
        <taxon>Fusobacteriales</taxon>
        <taxon>Fusobacteriaceae</taxon>
        <taxon>Cetobacterium</taxon>
    </lineage>
</organism>
<dbReference type="HOGENOM" id="CLU_009227_4_1_0"/>
<dbReference type="PANTHER" id="PTHR47514">
    <property type="entry name" value="TRANSKETOLASE N-TERMINAL SECTION-RELATED"/>
    <property type="match status" value="1"/>
</dbReference>
<keyword evidence="4" id="KW-0812">Transmembrane</keyword>
<feature type="transmembrane region" description="Helical" evidence="4">
    <location>
        <begin position="21"/>
        <end position="44"/>
    </location>
</feature>
<proteinExistence type="inferred from homology"/>
<evidence type="ECO:0000313" key="6">
    <source>
        <dbReference type="EMBL" id="ERT69177.1"/>
    </source>
</evidence>
<dbReference type="Proteomes" id="UP000017081">
    <property type="component" value="Unassembled WGS sequence"/>
</dbReference>
<evidence type="ECO:0000313" key="7">
    <source>
        <dbReference type="Proteomes" id="UP000017081"/>
    </source>
</evidence>
<gene>
    <name evidence="6" type="ORF">HMPREF0202_00911</name>
</gene>
<dbReference type="PATRIC" id="fig|1319815.3.peg.875"/>
<dbReference type="EMBL" id="AXZF01000033">
    <property type="protein sequence ID" value="ERT69177.1"/>
    <property type="molecule type" value="Genomic_DNA"/>
</dbReference>
<dbReference type="CDD" id="cd02012">
    <property type="entry name" value="TPP_TK"/>
    <property type="match status" value="1"/>
</dbReference>
<dbReference type="AlphaFoldDB" id="U7VBV7"/>
<reference evidence="6 7" key="1">
    <citation type="submission" date="2013-08" db="EMBL/GenBank/DDBJ databases">
        <authorList>
            <person name="Weinstock G."/>
            <person name="Sodergren E."/>
            <person name="Wylie T."/>
            <person name="Fulton L."/>
            <person name="Fulton R."/>
            <person name="Fronick C."/>
            <person name="O'Laughlin M."/>
            <person name="Godfrey J."/>
            <person name="Miner T."/>
            <person name="Herter B."/>
            <person name="Appelbaum E."/>
            <person name="Cordes M."/>
            <person name="Lek S."/>
            <person name="Wollam A."/>
            <person name="Pepin K.H."/>
            <person name="Palsikar V.B."/>
            <person name="Mitreva M."/>
            <person name="Wilson R.K."/>
        </authorList>
    </citation>
    <scope>NUCLEOTIDE SEQUENCE [LARGE SCALE GENOMIC DNA]</scope>
    <source>
        <strain evidence="6 7">ATCC BAA-474</strain>
    </source>
</reference>
<comment type="similarity">
    <text evidence="2">Belongs to the transketolase family.</text>
</comment>
<keyword evidence="4" id="KW-1133">Transmembrane helix</keyword>
<evidence type="ECO:0000256" key="1">
    <source>
        <dbReference type="ARBA" id="ARBA00001964"/>
    </source>
</evidence>
<dbReference type="InterPro" id="IPR005474">
    <property type="entry name" value="Transketolase_N"/>
</dbReference>
<dbReference type="STRING" id="1319815.HMPREF0202_00911"/>
<evidence type="ECO:0000256" key="3">
    <source>
        <dbReference type="ARBA" id="ARBA00023052"/>
    </source>
</evidence>
<dbReference type="PANTHER" id="PTHR47514:SF1">
    <property type="entry name" value="TRANSKETOLASE N-TERMINAL SECTION-RELATED"/>
    <property type="match status" value="1"/>
</dbReference>
<accession>U7VBV7</accession>
<protein>
    <recommendedName>
        <fullName evidence="5">Transketolase N-terminal domain-containing protein</fullName>
    </recommendedName>
</protein>
<sequence length="279" mass="30965">MSDIIQMEKFAKDIRKETLKMLLNRGFGHIGGAMSIVETLAVLYSNMKINPQDPKNLDRDFFVLSKGHAGPSLYSTLALKGFFPLETLMTLNDNGTTLPSHPDRNLTPGIDMTTGSLGQGISAAVGIALGLLRDGSERQVYCIVGDGELNEGQCWEAIQFAAHFKLTNFTLFVDNNKKQLDGPNDEICETFSILEKLRSFGFHSMQVKGDSVGEIQTALKGDNFGKPKAIVLDTIKGQGVKYFEDLKANHHVRFDDEMKGVLLWEIQNFEKGDKEDDNE</sequence>
<evidence type="ECO:0000256" key="2">
    <source>
        <dbReference type="ARBA" id="ARBA00007131"/>
    </source>
</evidence>
<feature type="domain" description="Transketolase N-terminal" evidence="5">
    <location>
        <begin position="10"/>
        <end position="251"/>
    </location>
</feature>